<dbReference type="GO" id="GO:0003713">
    <property type="term" value="F:transcription coactivator activity"/>
    <property type="evidence" value="ECO:0007669"/>
    <property type="project" value="TreeGrafter"/>
</dbReference>
<dbReference type="SUPFAM" id="SSF82199">
    <property type="entry name" value="SET domain"/>
    <property type="match status" value="1"/>
</dbReference>
<dbReference type="SMART" id="SM00317">
    <property type="entry name" value="SET"/>
    <property type="match status" value="1"/>
</dbReference>
<evidence type="ECO:0000256" key="9">
    <source>
        <dbReference type="ARBA" id="ARBA00022833"/>
    </source>
</evidence>
<evidence type="ECO:0008006" key="20">
    <source>
        <dbReference type="Google" id="ProtNLM"/>
    </source>
</evidence>
<evidence type="ECO:0000256" key="7">
    <source>
        <dbReference type="ARBA" id="ARBA00022737"/>
    </source>
</evidence>
<dbReference type="InterPro" id="IPR013083">
    <property type="entry name" value="Znf_RING/FYVE/PHD"/>
</dbReference>
<dbReference type="Pfam" id="PF00856">
    <property type="entry name" value="SET"/>
    <property type="match status" value="1"/>
</dbReference>
<dbReference type="GO" id="GO:0032259">
    <property type="term" value="P:methylation"/>
    <property type="evidence" value="ECO:0007669"/>
    <property type="project" value="UniProtKB-KW"/>
</dbReference>
<dbReference type="PROSITE" id="PS50280">
    <property type="entry name" value="SET"/>
    <property type="match status" value="1"/>
</dbReference>
<feature type="region of interest" description="Disordered" evidence="14">
    <location>
        <begin position="592"/>
        <end position="618"/>
    </location>
</feature>
<dbReference type="GO" id="GO:0044666">
    <property type="term" value="C:MLL3/4 complex"/>
    <property type="evidence" value="ECO:0007669"/>
    <property type="project" value="TreeGrafter"/>
</dbReference>
<keyword evidence="10" id="KW-0156">Chromatin regulator</keyword>
<evidence type="ECO:0000256" key="12">
    <source>
        <dbReference type="ARBA" id="ARBA00023163"/>
    </source>
</evidence>
<dbReference type="GO" id="GO:0008270">
    <property type="term" value="F:zinc ion binding"/>
    <property type="evidence" value="ECO:0007669"/>
    <property type="project" value="UniProtKB-KW"/>
</dbReference>
<keyword evidence="12" id="KW-0804">Transcription</keyword>
<keyword evidence="9" id="KW-0862">Zinc</keyword>
<evidence type="ECO:0000256" key="10">
    <source>
        <dbReference type="ARBA" id="ARBA00022853"/>
    </source>
</evidence>
<feature type="compositionally biased region" description="Polar residues" evidence="14">
    <location>
        <begin position="315"/>
        <end position="335"/>
    </location>
</feature>
<gene>
    <name evidence="18" type="ORF">PXEA_LOCUS3256</name>
</gene>
<dbReference type="PROSITE" id="PS50868">
    <property type="entry name" value="POST_SET"/>
    <property type="match status" value="1"/>
</dbReference>
<evidence type="ECO:0000256" key="14">
    <source>
        <dbReference type="SAM" id="MobiDB-lite"/>
    </source>
</evidence>
<proteinExistence type="predicted"/>
<dbReference type="OrthoDB" id="308383at2759"/>
<dbReference type="SMART" id="SM00541">
    <property type="entry name" value="FYRN"/>
    <property type="match status" value="1"/>
</dbReference>
<evidence type="ECO:0000256" key="4">
    <source>
        <dbReference type="ARBA" id="ARBA00022679"/>
    </source>
</evidence>
<feature type="domain" description="Post-SET" evidence="16">
    <location>
        <begin position="1498"/>
        <end position="1514"/>
    </location>
</feature>
<evidence type="ECO:0000256" key="3">
    <source>
        <dbReference type="ARBA" id="ARBA00022603"/>
    </source>
</evidence>
<reference evidence="18" key="1">
    <citation type="submission" date="2018-11" db="EMBL/GenBank/DDBJ databases">
        <authorList>
            <consortium name="Pathogen Informatics"/>
        </authorList>
    </citation>
    <scope>NUCLEOTIDE SEQUENCE</scope>
</reference>
<dbReference type="Gene3D" id="2.170.270.10">
    <property type="entry name" value="SET domain"/>
    <property type="match status" value="1"/>
</dbReference>
<keyword evidence="19" id="KW-1185">Reference proteome</keyword>
<name>A0A448WEJ8_9PLAT</name>
<dbReference type="InterPro" id="IPR003888">
    <property type="entry name" value="FYrich_N"/>
</dbReference>
<keyword evidence="5" id="KW-0949">S-adenosyl-L-methionine</keyword>
<evidence type="ECO:0000256" key="8">
    <source>
        <dbReference type="ARBA" id="ARBA00022771"/>
    </source>
</evidence>
<dbReference type="PANTHER" id="PTHR45888">
    <property type="entry name" value="HL01030P-RELATED"/>
    <property type="match status" value="1"/>
</dbReference>
<keyword evidence="6" id="KW-0479">Metal-binding</keyword>
<dbReference type="SMART" id="SM00249">
    <property type="entry name" value="PHD"/>
    <property type="match status" value="1"/>
</dbReference>
<accession>A0A448WEJ8</accession>
<feature type="domain" description="PHD-type" evidence="17">
    <location>
        <begin position="982"/>
        <end position="1090"/>
    </location>
</feature>
<dbReference type="GO" id="GO:0042800">
    <property type="term" value="F:histone H3K4 methyltransferase activity"/>
    <property type="evidence" value="ECO:0007669"/>
    <property type="project" value="TreeGrafter"/>
</dbReference>
<evidence type="ECO:0000256" key="2">
    <source>
        <dbReference type="ARBA" id="ARBA00022553"/>
    </source>
</evidence>
<dbReference type="InterPro" id="IPR034732">
    <property type="entry name" value="EPHD"/>
</dbReference>
<evidence type="ECO:0000313" key="18">
    <source>
        <dbReference type="EMBL" id="VEL09816.1"/>
    </source>
</evidence>
<dbReference type="EMBL" id="CAAALY010007322">
    <property type="protein sequence ID" value="VEL09816.1"/>
    <property type="molecule type" value="Genomic_DNA"/>
</dbReference>
<feature type="compositionally biased region" description="Polar residues" evidence="14">
    <location>
        <begin position="42"/>
        <end position="59"/>
    </location>
</feature>
<feature type="compositionally biased region" description="Polar residues" evidence="14">
    <location>
        <begin position="749"/>
        <end position="758"/>
    </location>
</feature>
<sequence length="1514" mass="167179">MPPRFRESAASSSPTLRPSTPSSGINPSPAPSPLSSSPHPSQGNTSTHQSPSGICTNTGQTNFVVDRNADVLRFKPATIAPQQYLHSYPHPQAVPTVLHVYPDSGSSLQMNQQHIFSNFNRPPARSLLATSASQVVLRPALLQNIQASSSERTAISIAQPVNTIANLQDGQTAVFSPVKVNSPQTITVPMTLLSPEDSRHSVHFQQRFLSDATTASDHYTSLGNSNVRMIQKTLAFNTHPAPSLFVSQTSPVVIQSDKGGIANVVISNDSKISLNQSKQDQIRIPDQNVVVSTASSDLLSIRAVPSNAVPLRPTKPTSLSNTSVKKRQNPTPSTNSKKRKTALSPVSAVNNKSATACGALDSSKQPSVNKATPEIVQQLLDKLKHQEPKDLVSDPRISSFAFVLPPYGAASHPVFLCSPQEEDLRLREKGLKYRRTPFSSSVQRSFALGGDEEVSDSFMLQHMEANTPIEPMLHTTKHLKFSPSSQRPQVCPSPKPVSLESSLMALYTGTSQLKSGFDDSESDPATTLLPVFHIANNISRDFPQDRCTPPLPVYHMPNPHLLIRSPGINGKGIESNKKDCLSAELSCAKETSPYTDDSSLPVVDSETGEVLGGRRPKEAREVTGEDEQLHVTFTINSSMTDSVPEVIRRITDLLGIDSGSLTYEVTRSGTQITFGQNQSQSKNVIRDLESHLRQHFTPLSMHLTKSINECKSNSSLTCSGCAPVIAPRDTVDSAISSDPKFSSRPLEPNFNSGQPSSLKYSEDPVSISKLLALKRDATELCKYCEVPVPPGSAVLKRVDELASAAGLSIRSDFTCTETSELIFCGESCVSKFSAAVADHRLRIDSTGEKPQVAFSHMQHQGTFSQHLSGCHEPRQQLIVSELVPTVPILLQNAPLKPLKANISNKRNALQINCNSTALKRRLGTPGSISPKSKRWKGVRWRSFASDQAIKDKDSGHKPNSAEALELLRGHSGILRDPLLNDLRSCFLCHRAGDLREDGPGRLLCYGVDEWIHLNCSLWCYEVYEAICGSLNNERSCYIRARRTPCSYCGTLGAGLPCYNPRCSAVYHVPCAQEIGCMFFTDRGMYCPQHQPLEHHPMKLPSLAVYRRVYLAREENEQVAQVIHEEEPLHIVRIGGLCLHSVGQLLPHQLESGRFHTQRYIYPVGFRTVRIYWSMRRVFCRGRYLCEVQECSGAPNFVITAIDKGLANETVIGATCDAAWHQILGRIASLRTSHRLIKLFPQYNKGEDLFGLSEPHIVRAIESLPGVDQLRDYVFKFGRLQLIAEMPLAINPSGCSRSEPKMRTYIKRTRRNGDFIPSTSTRFTSSGSSGLMHRNSIAHLSLYNKLLPGSVDTSSRQSLVGRSQQYRRLKLEINNNIILGRSRIQGLGLFAARDLDQHTMVIEYIGELIRVQLANKREKVYEAHNRGIYMFRLDEDTVIDATVSGGLARYINHSCEPNCVAEYVNFGEGGHIVIITTCKIHKGEELTYDYNFDLEDCTSKIPCHCGSFNCRKWMN</sequence>
<dbReference type="GO" id="GO:0045944">
    <property type="term" value="P:positive regulation of transcription by RNA polymerase II"/>
    <property type="evidence" value="ECO:0007669"/>
    <property type="project" value="TreeGrafter"/>
</dbReference>
<dbReference type="PROSITE" id="PS51543">
    <property type="entry name" value="FYRC"/>
    <property type="match status" value="1"/>
</dbReference>
<evidence type="ECO:0000256" key="6">
    <source>
        <dbReference type="ARBA" id="ARBA00022723"/>
    </source>
</evidence>
<comment type="subcellular location">
    <subcellularLocation>
        <location evidence="1">Nucleus</location>
    </subcellularLocation>
</comment>
<keyword evidence="11" id="KW-0805">Transcription regulation</keyword>
<keyword evidence="8" id="KW-0863">Zinc-finger</keyword>
<dbReference type="InterPro" id="IPR046341">
    <property type="entry name" value="SET_dom_sf"/>
</dbReference>
<dbReference type="InterPro" id="IPR001965">
    <property type="entry name" value="Znf_PHD"/>
</dbReference>
<organism evidence="18 19">
    <name type="scientific">Protopolystoma xenopodis</name>
    <dbReference type="NCBI Taxonomy" id="117903"/>
    <lineage>
        <taxon>Eukaryota</taxon>
        <taxon>Metazoa</taxon>
        <taxon>Spiralia</taxon>
        <taxon>Lophotrochozoa</taxon>
        <taxon>Platyhelminthes</taxon>
        <taxon>Monogenea</taxon>
        <taxon>Polyopisthocotylea</taxon>
        <taxon>Polystomatidea</taxon>
        <taxon>Polystomatidae</taxon>
        <taxon>Protopolystoma</taxon>
    </lineage>
</organism>
<dbReference type="PROSITE" id="PS51805">
    <property type="entry name" value="EPHD"/>
    <property type="match status" value="1"/>
</dbReference>
<dbReference type="SMART" id="SM00542">
    <property type="entry name" value="FYRC"/>
    <property type="match status" value="1"/>
</dbReference>
<evidence type="ECO:0000259" key="15">
    <source>
        <dbReference type="PROSITE" id="PS50280"/>
    </source>
</evidence>
<evidence type="ECO:0000256" key="11">
    <source>
        <dbReference type="ARBA" id="ARBA00023015"/>
    </source>
</evidence>
<feature type="region of interest" description="Disordered" evidence="14">
    <location>
        <begin position="1"/>
        <end position="59"/>
    </location>
</feature>
<feature type="region of interest" description="Disordered" evidence="14">
    <location>
        <begin position="735"/>
        <end position="758"/>
    </location>
</feature>
<dbReference type="PANTHER" id="PTHR45888:SF6">
    <property type="entry name" value="HL01030P-RELATED"/>
    <property type="match status" value="1"/>
</dbReference>
<keyword evidence="7" id="KW-0677">Repeat</keyword>
<dbReference type="PROSITE" id="PS51542">
    <property type="entry name" value="FYRN"/>
    <property type="match status" value="1"/>
</dbReference>
<dbReference type="Gene3D" id="3.30.40.10">
    <property type="entry name" value="Zinc/RING finger domain, C3HC4 (zinc finger)"/>
    <property type="match status" value="1"/>
</dbReference>
<keyword evidence="3" id="KW-0489">Methyltransferase</keyword>
<keyword evidence="4" id="KW-0808">Transferase</keyword>
<evidence type="ECO:0000259" key="17">
    <source>
        <dbReference type="PROSITE" id="PS51805"/>
    </source>
</evidence>
<dbReference type="FunFam" id="3.30.40.10:FF:000002">
    <property type="entry name" value="Histone-lysine N-methyltransferase"/>
    <property type="match status" value="1"/>
</dbReference>
<dbReference type="Pfam" id="PF05965">
    <property type="entry name" value="FYRC"/>
    <property type="match status" value="1"/>
</dbReference>
<keyword evidence="13" id="KW-0539">Nucleus</keyword>
<feature type="domain" description="SET" evidence="15">
    <location>
        <begin position="1374"/>
        <end position="1490"/>
    </location>
</feature>
<feature type="compositionally biased region" description="Low complexity" evidence="14">
    <location>
        <begin position="8"/>
        <end position="23"/>
    </location>
</feature>
<dbReference type="InterPro" id="IPR003889">
    <property type="entry name" value="FYrich_C"/>
</dbReference>
<dbReference type="SMART" id="SM00508">
    <property type="entry name" value="PostSET"/>
    <property type="match status" value="1"/>
</dbReference>
<protein>
    <recommendedName>
        <fullName evidence="20">Histone-lysine N-methyltransferase</fullName>
    </recommendedName>
</protein>
<keyword evidence="2" id="KW-0597">Phosphoprotein</keyword>
<dbReference type="Proteomes" id="UP000784294">
    <property type="component" value="Unassembled WGS sequence"/>
</dbReference>
<comment type="caution">
    <text evidence="18">The sequence shown here is derived from an EMBL/GenBank/DDBJ whole genome shotgun (WGS) entry which is preliminary data.</text>
</comment>
<evidence type="ECO:0000256" key="13">
    <source>
        <dbReference type="ARBA" id="ARBA00023242"/>
    </source>
</evidence>
<dbReference type="Gene3D" id="3.30.160.360">
    <property type="match status" value="1"/>
</dbReference>
<evidence type="ECO:0000259" key="16">
    <source>
        <dbReference type="PROSITE" id="PS50868"/>
    </source>
</evidence>
<feature type="region of interest" description="Disordered" evidence="14">
    <location>
        <begin position="309"/>
        <end position="348"/>
    </location>
</feature>
<dbReference type="Pfam" id="PF05964">
    <property type="entry name" value="FYRN"/>
    <property type="match status" value="1"/>
</dbReference>
<evidence type="ECO:0000256" key="1">
    <source>
        <dbReference type="ARBA" id="ARBA00004123"/>
    </source>
</evidence>
<dbReference type="InterPro" id="IPR003616">
    <property type="entry name" value="Post-SET_dom"/>
</dbReference>
<evidence type="ECO:0000313" key="19">
    <source>
        <dbReference type="Proteomes" id="UP000784294"/>
    </source>
</evidence>
<evidence type="ECO:0000256" key="5">
    <source>
        <dbReference type="ARBA" id="ARBA00022691"/>
    </source>
</evidence>
<dbReference type="InterPro" id="IPR001214">
    <property type="entry name" value="SET_dom"/>
</dbReference>